<dbReference type="InterPro" id="IPR000719">
    <property type="entry name" value="Prot_kinase_dom"/>
</dbReference>
<evidence type="ECO:0000313" key="7">
    <source>
        <dbReference type="Proteomes" id="UP000001542"/>
    </source>
</evidence>
<dbReference type="PANTHER" id="PTHR24362:SF309">
    <property type="entry name" value="PROTEIN KINASE DOMAIN-CONTAINING PROTEIN"/>
    <property type="match status" value="1"/>
</dbReference>
<dbReference type="PROSITE" id="PS00107">
    <property type="entry name" value="PROTEIN_KINASE_ATP"/>
    <property type="match status" value="1"/>
</dbReference>
<evidence type="ECO:0000256" key="1">
    <source>
        <dbReference type="ARBA" id="ARBA00022741"/>
    </source>
</evidence>
<dbReference type="PANTHER" id="PTHR24362">
    <property type="entry name" value="SERINE/THREONINE-PROTEIN KINASE NEK"/>
    <property type="match status" value="1"/>
</dbReference>
<sequence length="314" mass="35704">MNPGEIEYFKQHDIQIISSIGEGGYGSVYYVYSSTYKTYFALKKIPQKNFKQAEIDCLMTLDDPNIVRLYKYYKYEDNFYLLMEYCPSDLNKLLANKQKMSNPAVVQKIISDVIKAVKACHLIQIAHGDIKSSNFLIDSYGRIKICDFGMSTMYTQSNCSTSLFKGTLHFMAPEVFSIGHYDPIRADIWSLGVTLYVIATGYYPFNGLDQHALQDNITKGLYNQDAVHDPFLKDLIAGCLETDLTYRSTISELSTHPYFSKTFVNRGERIPLKKGEIVRPNASSSLRISKHRSTPLFSGLSASRVHLIQVESHQ</sequence>
<keyword evidence="6" id="KW-0808">Transferase</keyword>
<dbReference type="Gene3D" id="1.10.510.10">
    <property type="entry name" value="Transferase(Phosphotransferase) domain 1"/>
    <property type="match status" value="1"/>
</dbReference>
<keyword evidence="2 3" id="KW-0067">ATP-binding</keyword>
<evidence type="ECO:0000313" key="6">
    <source>
        <dbReference type="EMBL" id="EAY16186.1"/>
    </source>
</evidence>
<keyword evidence="4" id="KW-0723">Serine/threonine-protein kinase</keyword>
<keyword evidence="1 3" id="KW-0547">Nucleotide-binding</keyword>
<evidence type="ECO:0000256" key="3">
    <source>
        <dbReference type="PROSITE-ProRule" id="PRU10141"/>
    </source>
</evidence>
<dbReference type="SMART" id="SM00220">
    <property type="entry name" value="S_TKc"/>
    <property type="match status" value="1"/>
</dbReference>
<dbReference type="AlphaFoldDB" id="A2DTN9"/>
<comment type="similarity">
    <text evidence="4">Belongs to the protein kinase superfamily.</text>
</comment>
<dbReference type="EMBL" id="DS113245">
    <property type="protein sequence ID" value="EAY16186.1"/>
    <property type="molecule type" value="Genomic_DNA"/>
</dbReference>
<dbReference type="InterPro" id="IPR008271">
    <property type="entry name" value="Ser/Thr_kinase_AS"/>
</dbReference>
<reference evidence="6" key="1">
    <citation type="submission" date="2006-10" db="EMBL/GenBank/DDBJ databases">
        <authorList>
            <person name="Amadeo P."/>
            <person name="Zhao Q."/>
            <person name="Wortman J."/>
            <person name="Fraser-Liggett C."/>
            <person name="Carlton J."/>
        </authorList>
    </citation>
    <scope>NUCLEOTIDE SEQUENCE</scope>
    <source>
        <strain evidence="6">G3</strain>
    </source>
</reference>
<keyword evidence="6" id="KW-0418">Kinase</keyword>
<reference evidence="6" key="2">
    <citation type="journal article" date="2007" name="Science">
        <title>Draft genome sequence of the sexually transmitted pathogen Trichomonas vaginalis.</title>
        <authorList>
            <person name="Carlton J.M."/>
            <person name="Hirt R.P."/>
            <person name="Silva J.C."/>
            <person name="Delcher A.L."/>
            <person name="Schatz M."/>
            <person name="Zhao Q."/>
            <person name="Wortman J.R."/>
            <person name="Bidwell S.L."/>
            <person name="Alsmark U.C.M."/>
            <person name="Besteiro S."/>
            <person name="Sicheritz-Ponten T."/>
            <person name="Noel C.J."/>
            <person name="Dacks J.B."/>
            <person name="Foster P.G."/>
            <person name="Simillion C."/>
            <person name="Van de Peer Y."/>
            <person name="Miranda-Saavedra D."/>
            <person name="Barton G.J."/>
            <person name="Westrop G.D."/>
            <person name="Mueller S."/>
            <person name="Dessi D."/>
            <person name="Fiori P.L."/>
            <person name="Ren Q."/>
            <person name="Paulsen I."/>
            <person name="Zhang H."/>
            <person name="Bastida-Corcuera F.D."/>
            <person name="Simoes-Barbosa A."/>
            <person name="Brown M.T."/>
            <person name="Hayes R.D."/>
            <person name="Mukherjee M."/>
            <person name="Okumura C.Y."/>
            <person name="Schneider R."/>
            <person name="Smith A.J."/>
            <person name="Vanacova S."/>
            <person name="Villalvazo M."/>
            <person name="Haas B.J."/>
            <person name="Pertea M."/>
            <person name="Feldblyum T.V."/>
            <person name="Utterback T.R."/>
            <person name="Shu C.L."/>
            <person name="Osoegawa K."/>
            <person name="de Jong P.J."/>
            <person name="Hrdy I."/>
            <person name="Horvathova L."/>
            <person name="Zubacova Z."/>
            <person name="Dolezal P."/>
            <person name="Malik S.B."/>
            <person name="Logsdon J.M. Jr."/>
            <person name="Henze K."/>
            <person name="Gupta A."/>
            <person name="Wang C.C."/>
            <person name="Dunne R.L."/>
            <person name="Upcroft J.A."/>
            <person name="Upcroft P."/>
            <person name="White O."/>
            <person name="Salzberg S.L."/>
            <person name="Tang P."/>
            <person name="Chiu C.-H."/>
            <person name="Lee Y.-S."/>
            <person name="Embley T.M."/>
            <person name="Coombs G.H."/>
            <person name="Mottram J.C."/>
            <person name="Tachezy J."/>
            <person name="Fraser-Liggett C.M."/>
            <person name="Johnson P.J."/>
        </authorList>
    </citation>
    <scope>NUCLEOTIDE SEQUENCE [LARGE SCALE GENOMIC DNA]</scope>
    <source>
        <strain evidence="6">G3</strain>
    </source>
</reference>
<feature type="binding site" evidence="3">
    <location>
        <position position="43"/>
    </location>
    <ligand>
        <name>ATP</name>
        <dbReference type="ChEBI" id="CHEBI:30616"/>
    </ligand>
</feature>
<proteinExistence type="inferred from homology"/>
<dbReference type="KEGG" id="tva:4774194"/>
<protein>
    <submittedName>
        <fullName evidence="6">CAMK family protein kinase</fullName>
    </submittedName>
</protein>
<dbReference type="PROSITE" id="PS00108">
    <property type="entry name" value="PROTEIN_KINASE_ST"/>
    <property type="match status" value="1"/>
</dbReference>
<gene>
    <name evidence="6" type="ORF">TVAG_340800</name>
</gene>
<dbReference type="RefSeq" id="XP_001328409.1">
    <property type="nucleotide sequence ID" value="XM_001328374.1"/>
</dbReference>
<dbReference type="OrthoDB" id="346907at2759"/>
<dbReference type="Pfam" id="PF00069">
    <property type="entry name" value="Pkinase"/>
    <property type="match status" value="1"/>
</dbReference>
<dbReference type="VEuPathDB" id="TrichDB:TVAG_340800"/>
<evidence type="ECO:0000256" key="4">
    <source>
        <dbReference type="RuleBase" id="RU000304"/>
    </source>
</evidence>
<dbReference type="InParanoid" id="A2DTN9"/>
<dbReference type="InterPro" id="IPR011009">
    <property type="entry name" value="Kinase-like_dom_sf"/>
</dbReference>
<dbReference type="PROSITE" id="PS50011">
    <property type="entry name" value="PROTEIN_KINASE_DOM"/>
    <property type="match status" value="1"/>
</dbReference>
<keyword evidence="7" id="KW-1185">Reference proteome</keyword>
<dbReference type="InterPro" id="IPR017441">
    <property type="entry name" value="Protein_kinase_ATP_BS"/>
</dbReference>
<evidence type="ECO:0000259" key="5">
    <source>
        <dbReference type="PROSITE" id="PS50011"/>
    </source>
</evidence>
<dbReference type="Proteomes" id="UP000001542">
    <property type="component" value="Unassembled WGS sequence"/>
</dbReference>
<name>A2DTN9_TRIV3</name>
<organism evidence="6 7">
    <name type="scientific">Trichomonas vaginalis (strain ATCC PRA-98 / G3)</name>
    <dbReference type="NCBI Taxonomy" id="412133"/>
    <lineage>
        <taxon>Eukaryota</taxon>
        <taxon>Metamonada</taxon>
        <taxon>Parabasalia</taxon>
        <taxon>Trichomonadida</taxon>
        <taxon>Trichomonadidae</taxon>
        <taxon>Trichomonas</taxon>
    </lineage>
</organism>
<dbReference type="eggNOG" id="KOG0583">
    <property type="taxonomic scope" value="Eukaryota"/>
</dbReference>
<dbReference type="SUPFAM" id="SSF56112">
    <property type="entry name" value="Protein kinase-like (PK-like)"/>
    <property type="match status" value="1"/>
</dbReference>
<accession>A2DTN9</accession>
<dbReference type="STRING" id="5722.A2DTN9"/>
<dbReference type="VEuPathDB" id="TrichDB:TVAGG3_1037740"/>
<dbReference type="SMR" id="A2DTN9"/>
<evidence type="ECO:0000256" key="2">
    <source>
        <dbReference type="ARBA" id="ARBA00022840"/>
    </source>
</evidence>
<dbReference type="GO" id="GO:0004674">
    <property type="term" value="F:protein serine/threonine kinase activity"/>
    <property type="evidence" value="ECO:0007669"/>
    <property type="project" value="UniProtKB-KW"/>
</dbReference>
<feature type="domain" description="Protein kinase" evidence="5">
    <location>
        <begin position="14"/>
        <end position="259"/>
    </location>
</feature>
<dbReference type="GO" id="GO:0005524">
    <property type="term" value="F:ATP binding"/>
    <property type="evidence" value="ECO:0007669"/>
    <property type="project" value="UniProtKB-UniRule"/>
</dbReference>